<proteinExistence type="predicted"/>
<dbReference type="RefSeq" id="WP_255919518.1">
    <property type="nucleotide sequence ID" value="NZ_JANFNG010000004.1"/>
</dbReference>
<organism evidence="1 2">
    <name type="scientific">Streptomyces humicola</name>
    <dbReference type="NCBI Taxonomy" id="2953240"/>
    <lineage>
        <taxon>Bacteria</taxon>
        <taxon>Bacillati</taxon>
        <taxon>Actinomycetota</taxon>
        <taxon>Actinomycetes</taxon>
        <taxon>Kitasatosporales</taxon>
        <taxon>Streptomycetaceae</taxon>
        <taxon>Streptomyces</taxon>
    </lineage>
</organism>
<evidence type="ECO:0000313" key="1">
    <source>
        <dbReference type="EMBL" id="MCQ4080615.1"/>
    </source>
</evidence>
<protein>
    <submittedName>
        <fullName evidence="1">V-type ATPase subunit</fullName>
    </submittedName>
</protein>
<sequence>MGAGWVAGVTRARAMHSSRCVGASGAREVAAAVTLGEAVRYLAAGPYRRHLATEATLAEAQRVVAAALLWHLRVLAGWQPRAGVSAVRLLAAGFEIANVESHLRSLEDPAGAAPEPYRLGALATAWPRLARTGTPADVRAVLAASAWGDPGGDSPAAVATGMRIAAAERTAAAVPWAEGWASGRAALLVARERYLADRPMTSPTARRAARILGAGAVGAPSFAEFRQRLPRVARWVMDGVDDARNLWRAETRWWTRLEQDGFDLLRGSRFDASAVIGAIAVMSADAWRVRAALELAARGGQPLEAFDALV</sequence>
<dbReference type="EMBL" id="JANFNG010000004">
    <property type="protein sequence ID" value="MCQ4080615.1"/>
    <property type="molecule type" value="Genomic_DNA"/>
</dbReference>
<accession>A0ABT1PVQ3</accession>
<keyword evidence="2" id="KW-1185">Reference proteome</keyword>
<gene>
    <name evidence="1" type="ORF">NGB36_08360</name>
</gene>
<comment type="caution">
    <text evidence="1">The sequence shown here is derived from an EMBL/GenBank/DDBJ whole genome shotgun (WGS) entry which is preliminary data.</text>
</comment>
<name>A0ABT1PVQ3_9ACTN</name>
<dbReference type="Proteomes" id="UP001057702">
    <property type="component" value="Unassembled WGS sequence"/>
</dbReference>
<reference evidence="1" key="1">
    <citation type="submission" date="2022-06" db="EMBL/GenBank/DDBJ databases">
        <title>Draft genome sequence of Streptomyces sp. RB6PN25 isolated from peat swamp forest in Thailand.</title>
        <authorList>
            <person name="Duangmal K."/>
            <person name="Klaysubun C."/>
        </authorList>
    </citation>
    <scope>NUCLEOTIDE SEQUENCE</scope>
    <source>
        <strain evidence="1">RB6PN25</strain>
    </source>
</reference>
<evidence type="ECO:0000313" key="2">
    <source>
        <dbReference type="Proteomes" id="UP001057702"/>
    </source>
</evidence>